<evidence type="ECO:0000256" key="2">
    <source>
        <dbReference type="ARBA" id="ARBA00022777"/>
    </source>
</evidence>
<dbReference type="InterPro" id="IPR000700">
    <property type="entry name" value="PAS-assoc_C"/>
</dbReference>
<dbReference type="SMART" id="SM00091">
    <property type="entry name" value="PAS"/>
    <property type="match status" value="2"/>
</dbReference>
<feature type="domain" description="PAS" evidence="6">
    <location>
        <begin position="186"/>
        <end position="249"/>
    </location>
</feature>
<dbReference type="InterPro" id="IPR052020">
    <property type="entry name" value="Cyclic_di-GMP/3'3'-cGAMP_PDE"/>
</dbReference>
<dbReference type="Pfam" id="PF13185">
    <property type="entry name" value="GAF_2"/>
    <property type="match status" value="1"/>
</dbReference>
<dbReference type="InterPro" id="IPR037522">
    <property type="entry name" value="HD_GYP_dom"/>
</dbReference>
<dbReference type="SUPFAM" id="SSF52172">
    <property type="entry name" value="CheY-like"/>
    <property type="match status" value="1"/>
</dbReference>
<dbReference type="SMART" id="SM00448">
    <property type="entry name" value="REC"/>
    <property type="match status" value="1"/>
</dbReference>
<feature type="domain" description="Response regulatory" evidence="5">
    <location>
        <begin position="5"/>
        <end position="122"/>
    </location>
</feature>
<dbReference type="GO" id="GO:0000160">
    <property type="term" value="P:phosphorelay signal transduction system"/>
    <property type="evidence" value="ECO:0007669"/>
    <property type="project" value="InterPro"/>
</dbReference>
<dbReference type="CDD" id="cd00077">
    <property type="entry name" value="HDc"/>
    <property type="match status" value="1"/>
</dbReference>
<evidence type="ECO:0000259" key="8">
    <source>
        <dbReference type="PROSITE" id="PS51832"/>
    </source>
</evidence>
<dbReference type="PROSITE" id="PS51832">
    <property type="entry name" value="HD_GYP"/>
    <property type="match status" value="1"/>
</dbReference>
<dbReference type="Gene3D" id="3.30.450.40">
    <property type="match status" value="1"/>
</dbReference>
<dbReference type="EMBL" id="AP019536">
    <property type="protein sequence ID" value="BBI99086.1"/>
    <property type="molecule type" value="Genomic_DNA"/>
</dbReference>
<evidence type="ECO:0000313" key="10">
    <source>
        <dbReference type="Proteomes" id="UP001319121"/>
    </source>
</evidence>
<keyword evidence="3" id="KW-0597">Phosphoprotein</keyword>
<dbReference type="SMART" id="SM00086">
    <property type="entry name" value="PAC"/>
    <property type="match status" value="2"/>
</dbReference>
<dbReference type="KEGG" id="fku:FGKAn22_07790"/>
<evidence type="ECO:0000259" key="6">
    <source>
        <dbReference type="PROSITE" id="PS50112"/>
    </source>
</evidence>
<dbReference type="SMART" id="SM00065">
    <property type="entry name" value="GAF"/>
    <property type="match status" value="1"/>
</dbReference>
<dbReference type="GO" id="GO:0016301">
    <property type="term" value="F:kinase activity"/>
    <property type="evidence" value="ECO:0007669"/>
    <property type="project" value="UniProtKB-KW"/>
</dbReference>
<organism evidence="9 10">
    <name type="scientific">Ferrigenium kumadai</name>
    <dbReference type="NCBI Taxonomy" id="1682490"/>
    <lineage>
        <taxon>Bacteria</taxon>
        <taxon>Pseudomonadati</taxon>
        <taxon>Pseudomonadota</taxon>
        <taxon>Betaproteobacteria</taxon>
        <taxon>Nitrosomonadales</taxon>
        <taxon>Gallionellaceae</taxon>
        <taxon>Ferrigenium</taxon>
    </lineage>
</organism>
<accession>A0AAN1SYU0</accession>
<evidence type="ECO:0000259" key="7">
    <source>
        <dbReference type="PROSITE" id="PS50113"/>
    </source>
</evidence>
<dbReference type="GO" id="GO:0006355">
    <property type="term" value="P:regulation of DNA-templated transcription"/>
    <property type="evidence" value="ECO:0007669"/>
    <property type="project" value="InterPro"/>
</dbReference>
<dbReference type="PROSITE" id="PS50112">
    <property type="entry name" value="PAS"/>
    <property type="match status" value="2"/>
</dbReference>
<dbReference type="PANTHER" id="PTHR45228">
    <property type="entry name" value="CYCLIC DI-GMP PHOSPHODIESTERASE TM_0186-RELATED"/>
    <property type="match status" value="1"/>
</dbReference>
<sequence>MNEAKILVVDDQAENRYLLEVLLKSRGFEMVPAENGAEALAKLRAEKIDLIISDILMPVMDGYRLCRECKGDETLKDIPFVFMTSSYTDEKDEQFALSLGADRYIRRPLEADALLGIVEEVIREHREGRAASRQVPAKKEEHYLAEYSERVFSQLERKVRELEAEIARRKQAEKEQLEEVTFSNMLVDGLPGVFFLLDLQGRFVRWNKNLEILQGRPPSEISGADAQGFICEQDRHLLVEKVRETFQNGRATVELRILRKTGETRHYVFTSSLFVRDAAKYIAGFGIDITGRKQAEETLRETRDYLENLFNHANAPVIVWNPSYQITMFNHAFEHLTGRKADEVIGKQIDILFPEDRKDEALTLIHQTQKGERWETVEIPILHTSGAVRTALWNSATLYSADGKTVVATMAQGQDITERKQAEEALRNVNRALKTLSACNHTLAHSNSEEQLLKTMCHAIVEKGGYLLAWVGYAQQDEAKSLQPVAQYAVRPGYLDETVISWGEGPAGYGPTGTAVRDGRKQIAQHIETDPRMAQWRDKALSYGYQSSIALPLRENGGILGALTIYAAEPDAFDTEEVVLLEELAGDLAYGIQSLRTRIERDQAAEANRQYLGQISTNLTETIQAIAATVEMRDPYTAGHEKRVAELSVSIGQELGMAKEQLDGLRIAGTVHDVGKIRIPAEILSKPLSLNVLEYGLIKLHPEAGYDILKGINFPWPIADIVRQHHERLDGSGYPRGLKGSEILLEAQILAVADVVESIVSHRPYRPALGLEAAFGELTDKRGKLYNADAVDACIRLFKEKGFVFP</sequence>
<dbReference type="Pfam" id="PF00989">
    <property type="entry name" value="PAS"/>
    <property type="match status" value="2"/>
</dbReference>
<name>A0AAN1SYU0_9PROT</name>
<keyword evidence="10" id="KW-1185">Reference proteome</keyword>
<dbReference type="NCBIfam" id="TIGR00229">
    <property type="entry name" value="sensory_box"/>
    <property type="match status" value="2"/>
</dbReference>
<dbReference type="SUPFAM" id="SSF55785">
    <property type="entry name" value="PYP-like sensor domain (PAS domain)"/>
    <property type="match status" value="2"/>
</dbReference>
<dbReference type="InterPro" id="IPR003018">
    <property type="entry name" value="GAF"/>
</dbReference>
<feature type="coiled-coil region" evidence="4">
    <location>
        <begin position="145"/>
        <end position="179"/>
    </location>
</feature>
<keyword evidence="4" id="KW-0175">Coiled coil</keyword>
<dbReference type="RefSeq" id="WP_212786684.1">
    <property type="nucleotide sequence ID" value="NZ_AP019536.1"/>
</dbReference>
<dbReference type="Proteomes" id="UP001319121">
    <property type="component" value="Chromosome"/>
</dbReference>
<dbReference type="CDD" id="cd00130">
    <property type="entry name" value="PAS"/>
    <property type="match status" value="2"/>
</dbReference>
<dbReference type="AlphaFoldDB" id="A0AAN1SYU0"/>
<dbReference type="InterPro" id="IPR011006">
    <property type="entry name" value="CheY-like_superfamily"/>
</dbReference>
<dbReference type="GO" id="GO:0008081">
    <property type="term" value="F:phosphoric diester hydrolase activity"/>
    <property type="evidence" value="ECO:0007669"/>
    <property type="project" value="UniProtKB-ARBA"/>
</dbReference>
<feature type="domain" description="HD-GYP" evidence="8">
    <location>
        <begin position="615"/>
        <end position="806"/>
    </location>
</feature>
<dbReference type="SMART" id="SM00471">
    <property type="entry name" value="HDc"/>
    <property type="match status" value="1"/>
</dbReference>
<evidence type="ECO:0000256" key="3">
    <source>
        <dbReference type="PROSITE-ProRule" id="PRU00169"/>
    </source>
</evidence>
<dbReference type="InterPro" id="IPR001610">
    <property type="entry name" value="PAC"/>
</dbReference>
<dbReference type="InterPro" id="IPR000014">
    <property type="entry name" value="PAS"/>
</dbReference>
<protein>
    <recommendedName>
        <fullName evidence="11">PAS domain S-box protein</fullName>
    </recommendedName>
</protein>
<dbReference type="Gene3D" id="3.30.450.20">
    <property type="entry name" value="PAS domain"/>
    <property type="match status" value="2"/>
</dbReference>
<reference evidence="9 10" key="1">
    <citation type="submission" date="2019-03" db="EMBL/GenBank/DDBJ databases">
        <title>Complete genome sequence of Ferrigenium kumadai strain An22, a microaerophilic iron-oxidizing bacterium isolated from a paddy field soil.</title>
        <authorList>
            <person name="Watanabe T."/>
            <person name="Asakawa S."/>
        </authorList>
    </citation>
    <scope>NUCLEOTIDE SEQUENCE [LARGE SCALE GENOMIC DNA]</scope>
    <source>
        <strain evidence="9 10">An22</strain>
    </source>
</reference>
<evidence type="ECO:0000256" key="1">
    <source>
        <dbReference type="ARBA" id="ARBA00022679"/>
    </source>
</evidence>
<evidence type="ECO:0008006" key="11">
    <source>
        <dbReference type="Google" id="ProtNLM"/>
    </source>
</evidence>
<feature type="domain" description="PAC" evidence="7">
    <location>
        <begin position="251"/>
        <end position="301"/>
    </location>
</feature>
<dbReference type="Gene3D" id="1.10.3210.10">
    <property type="entry name" value="Hypothetical protein af1432"/>
    <property type="match status" value="1"/>
</dbReference>
<dbReference type="Pfam" id="PF00072">
    <property type="entry name" value="Response_reg"/>
    <property type="match status" value="1"/>
</dbReference>
<evidence type="ECO:0000313" key="9">
    <source>
        <dbReference type="EMBL" id="BBI99086.1"/>
    </source>
</evidence>
<dbReference type="InterPro" id="IPR035965">
    <property type="entry name" value="PAS-like_dom_sf"/>
</dbReference>
<dbReference type="Gene3D" id="3.40.50.2300">
    <property type="match status" value="1"/>
</dbReference>
<dbReference type="SUPFAM" id="SSF109604">
    <property type="entry name" value="HD-domain/PDEase-like"/>
    <property type="match status" value="1"/>
</dbReference>
<gene>
    <name evidence="9" type="ORF">FGKAn22_07790</name>
</gene>
<dbReference type="InterPro" id="IPR001789">
    <property type="entry name" value="Sig_transdc_resp-reg_receiver"/>
</dbReference>
<evidence type="ECO:0000256" key="4">
    <source>
        <dbReference type="SAM" id="Coils"/>
    </source>
</evidence>
<dbReference type="Pfam" id="PF13487">
    <property type="entry name" value="HD_5"/>
    <property type="match status" value="1"/>
</dbReference>
<dbReference type="InterPro" id="IPR029016">
    <property type="entry name" value="GAF-like_dom_sf"/>
</dbReference>
<keyword evidence="2" id="KW-0418">Kinase</keyword>
<dbReference type="SUPFAM" id="SSF55781">
    <property type="entry name" value="GAF domain-like"/>
    <property type="match status" value="1"/>
</dbReference>
<dbReference type="PROSITE" id="PS50113">
    <property type="entry name" value="PAC"/>
    <property type="match status" value="2"/>
</dbReference>
<evidence type="ECO:0000259" key="5">
    <source>
        <dbReference type="PROSITE" id="PS50110"/>
    </source>
</evidence>
<keyword evidence="1" id="KW-0808">Transferase</keyword>
<feature type="domain" description="PAC" evidence="7">
    <location>
        <begin position="375"/>
        <end position="428"/>
    </location>
</feature>
<dbReference type="PANTHER" id="PTHR45228:SF4">
    <property type="entry name" value="LIPOPROTEIN"/>
    <property type="match status" value="1"/>
</dbReference>
<feature type="domain" description="PAS" evidence="6">
    <location>
        <begin position="302"/>
        <end position="372"/>
    </location>
</feature>
<dbReference type="InterPro" id="IPR003607">
    <property type="entry name" value="HD/PDEase_dom"/>
</dbReference>
<dbReference type="PROSITE" id="PS50110">
    <property type="entry name" value="RESPONSE_REGULATORY"/>
    <property type="match status" value="1"/>
</dbReference>
<feature type="modified residue" description="4-aspartylphosphate" evidence="3">
    <location>
        <position position="54"/>
    </location>
</feature>
<dbReference type="InterPro" id="IPR013767">
    <property type="entry name" value="PAS_fold"/>
</dbReference>
<proteinExistence type="predicted"/>